<dbReference type="AlphaFoldDB" id="A0A162RX36"/>
<keyword evidence="4" id="KW-0804">Transcription</keyword>
<dbReference type="PIRSF" id="PIRSF019455">
    <property type="entry name" value="CopR_AtkY"/>
    <property type="match status" value="1"/>
</dbReference>
<evidence type="ECO:0000256" key="2">
    <source>
        <dbReference type="ARBA" id="ARBA00023015"/>
    </source>
</evidence>
<evidence type="ECO:0000256" key="3">
    <source>
        <dbReference type="ARBA" id="ARBA00023125"/>
    </source>
</evidence>
<organism evidence="5 6">
    <name type="scientific">Clostridium magnum DSM 2767</name>
    <dbReference type="NCBI Taxonomy" id="1121326"/>
    <lineage>
        <taxon>Bacteria</taxon>
        <taxon>Bacillati</taxon>
        <taxon>Bacillota</taxon>
        <taxon>Clostridia</taxon>
        <taxon>Eubacteriales</taxon>
        <taxon>Clostridiaceae</taxon>
        <taxon>Clostridium</taxon>
    </lineage>
</organism>
<dbReference type="InterPro" id="IPR036388">
    <property type="entry name" value="WH-like_DNA-bd_sf"/>
</dbReference>
<proteinExistence type="inferred from homology"/>
<dbReference type="Gene3D" id="1.10.10.10">
    <property type="entry name" value="Winged helix-like DNA-binding domain superfamily/Winged helix DNA-binding domain"/>
    <property type="match status" value="1"/>
</dbReference>
<dbReference type="STRING" id="1121326.CLMAG_42620"/>
<dbReference type="InterPro" id="IPR036390">
    <property type="entry name" value="WH_DNA-bd_sf"/>
</dbReference>
<comment type="similarity">
    <text evidence="1">Belongs to the BlaI transcriptional regulatory family.</text>
</comment>
<comment type="caution">
    <text evidence="5">The sequence shown here is derived from an EMBL/GenBank/DDBJ whole genome shotgun (WGS) entry which is preliminary data.</text>
</comment>
<dbReference type="Gene3D" id="1.10.4040.10">
    <property type="entry name" value="Penicillinase repressor domain"/>
    <property type="match status" value="1"/>
</dbReference>
<accession>A0A162RX36</accession>
<name>A0A162RX36_9CLOT</name>
<dbReference type="RefSeq" id="WP_066626742.1">
    <property type="nucleotide sequence ID" value="NZ_FQXL01000008.1"/>
</dbReference>
<reference evidence="5 6" key="1">
    <citation type="submission" date="2016-04" db="EMBL/GenBank/DDBJ databases">
        <title>Genome sequence of Clostridium magnum DSM 2767.</title>
        <authorList>
            <person name="Poehlein A."/>
            <person name="Uhlig R."/>
            <person name="Fischer R."/>
            <person name="Bahl H."/>
            <person name="Daniel R."/>
        </authorList>
    </citation>
    <scope>NUCLEOTIDE SEQUENCE [LARGE SCALE GENOMIC DNA]</scope>
    <source>
        <strain evidence="5 6">DSM 2767</strain>
    </source>
</reference>
<dbReference type="Proteomes" id="UP000076603">
    <property type="component" value="Unassembled WGS sequence"/>
</dbReference>
<dbReference type="InterPro" id="IPR005650">
    <property type="entry name" value="BlaI_family"/>
</dbReference>
<evidence type="ECO:0000313" key="5">
    <source>
        <dbReference type="EMBL" id="KZL90491.1"/>
    </source>
</evidence>
<evidence type="ECO:0000313" key="6">
    <source>
        <dbReference type="Proteomes" id="UP000076603"/>
    </source>
</evidence>
<gene>
    <name evidence="5" type="primary">blaI_1</name>
    <name evidence="5" type="ORF">CLMAG_42620</name>
</gene>
<keyword evidence="6" id="KW-1185">Reference proteome</keyword>
<dbReference type="GO" id="GO:0003677">
    <property type="term" value="F:DNA binding"/>
    <property type="evidence" value="ECO:0007669"/>
    <property type="project" value="UniProtKB-KW"/>
</dbReference>
<dbReference type="Pfam" id="PF03965">
    <property type="entry name" value="Penicillinase_R"/>
    <property type="match status" value="1"/>
</dbReference>
<sequence>MDQFKLCESEYHFATIVWENEPLGSGDLVKICSEVLGWKKSTTYTVLKKLCDRGILKNENATVTSLVKQEQVQKFESEQFINRTFRGSLPKFIAAFMNNKKLSSQEADELKKLIDSYKED</sequence>
<keyword evidence="2" id="KW-0805">Transcription regulation</keyword>
<dbReference type="PATRIC" id="fig|1121326.3.peg.4324"/>
<protein>
    <submittedName>
        <fullName evidence="5">Penicillinase repressor</fullName>
    </submittedName>
</protein>
<evidence type="ECO:0000256" key="4">
    <source>
        <dbReference type="ARBA" id="ARBA00023163"/>
    </source>
</evidence>
<dbReference type="GO" id="GO:0045892">
    <property type="term" value="P:negative regulation of DNA-templated transcription"/>
    <property type="evidence" value="ECO:0007669"/>
    <property type="project" value="InterPro"/>
</dbReference>
<keyword evidence="3" id="KW-0238">DNA-binding</keyword>
<dbReference type="EMBL" id="LWAE01000005">
    <property type="protein sequence ID" value="KZL90491.1"/>
    <property type="molecule type" value="Genomic_DNA"/>
</dbReference>
<evidence type="ECO:0000256" key="1">
    <source>
        <dbReference type="ARBA" id="ARBA00011046"/>
    </source>
</evidence>
<dbReference type="OrthoDB" id="9795583at2"/>
<dbReference type="SUPFAM" id="SSF46785">
    <property type="entry name" value="Winged helix' DNA-binding domain"/>
    <property type="match status" value="1"/>
</dbReference>